<comment type="function">
    <text evidence="1">Involved in the biogenesis of the 60S ribosomal subunit.</text>
</comment>
<dbReference type="OrthoDB" id="285729at2759"/>
<evidence type="ECO:0000256" key="4">
    <source>
        <dbReference type="ARBA" id="ARBA00015522"/>
    </source>
</evidence>
<name>A0A2T9YV78_9FUNG</name>
<comment type="caution">
    <text evidence="6">The sequence shown here is derived from an EMBL/GenBank/DDBJ whole genome shotgun (WGS) entry which is preliminary data.</text>
</comment>
<evidence type="ECO:0000256" key="2">
    <source>
        <dbReference type="ARBA" id="ARBA00004604"/>
    </source>
</evidence>
<organism evidence="6 7">
    <name type="scientific">Smittium simulii</name>
    <dbReference type="NCBI Taxonomy" id="133385"/>
    <lineage>
        <taxon>Eukaryota</taxon>
        <taxon>Fungi</taxon>
        <taxon>Fungi incertae sedis</taxon>
        <taxon>Zoopagomycota</taxon>
        <taxon>Kickxellomycotina</taxon>
        <taxon>Harpellomycetes</taxon>
        <taxon>Harpellales</taxon>
        <taxon>Legeriomycetaceae</taxon>
        <taxon>Smittium</taxon>
    </lineage>
</organism>
<evidence type="ECO:0000313" key="7">
    <source>
        <dbReference type="Proteomes" id="UP000245383"/>
    </source>
</evidence>
<proteinExistence type="inferred from homology"/>
<keyword evidence="7" id="KW-1185">Reference proteome</keyword>
<protein>
    <recommendedName>
        <fullName evidence="4">Nucleolar protein 16</fullName>
    </recommendedName>
</protein>
<keyword evidence="5" id="KW-0539">Nucleus</keyword>
<dbReference type="PANTHER" id="PTHR13243">
    <property type="entry name" value="HSPC111 PROTEIN-RELATED"/>
    <property type="match status" value="1"/>
</dbReference>
<dbReference type="Pfam" id="PF09420">
    <property type="entry name" value="Nop16"/>
    <property type="match status" value="1"/>
</dbReference>
<reference evidence="6 7" key="1">
    <citation type="journal article" date="2018" name="MBio">
        <title>Comparative Genomics Reveals the Core Gene Toolbox for the Fungus-Insect Symbiosis.</title>
        <authorList>
            <person name="Wang Y."/>
            <person name="Stata M."/>
            <person name="Wang W."/>
            <person name="Stajich J.E."/>
            <person name="White M.M."/>
            <person name="Moncalvo J.M."/>
        </authorList>
    </citation>
    <scope>NUCLEOTIDE SEQUENCE [LARGE SCALE GENOMIC DNA]</scope>
    <source>
        <strain evidence="6 7">SWE-8-4</strain>
    </source>
</reference>
<dbReference type="AlphaFoldDB" id="A0A2T9YV78"/>
<evidence type="ECO:0000313" key="6">
    <source>
        <dbReference type="EMBL" id="PVU96184.1"/>
    </source>
</evidence>
<comment type="similarity">
    <text evidence="3">Belongs to the NOP16 family.</text>
</comment>
<sequence length="262" mass="30060">MTSVRQRKIKKNPKFKASRKVAKAKKKITFGGHHFLKQEWNVNTSFGENYRKMGLIAKLNGNQRGSINKFWLNVPSYANLNPESAVAQSEEEKDIDTLATEDNEFDEIDAILQSSSKNSKDYMYSDEQLDNMSKTELKKLIPKGFALIQRDSSGKVKNVVMGNEDQTNEQNQLGSINEDQTNELPKVEPKTEIAARLEQFAENAPKRERWCSDGQLCFAQEMINKHGLDYQAMFWDTKLNVNQHTAKQIERKVKIFLKSLGH</sequence>
<dbReference type="InterPro" id="IPR019002">
    <property type="entry name" value="Ribosome_biogenesis_Nop16"/>
</dbReference>
<dbReference type="PANTHER" id="PTHR13243:SF1">
    <property type="entry name" value="NUCLEOLAR PROTEIN 16"/>
    <property type="match status" value="1"/>
</dbReference>
<dbReference type="Proteomes" id="UP000245383">
    <property type="component" value="Unassembled WGS sequence"/>
</dbReference>
<evidence type="ECO:0000256" key="1">
    <source>
        <dbReference type="ARBA" id="ARBA00002889"/>
    </source>
</evidence>
<dbReference type="EMBL" id="MBFR01000039">
    <property type="protein sequence ID" value="PVU96184.1"/>
    <property type="molecule type" value="Genomic_DNA"/>
</dbReference>
<evidence type="ECO:0000256" key="5">
    <source>
        <dbReference type="ARBA" id="ARBA00023242"/>
    </source>
</evidence>
<dbReference type="STRING" id="133385.A0A2T9YV78"/>
<comment type="subcellular location">
    <subcellularLocation>
        <location evidence="2">Nucleus</location>
        <location evidence="2">Nucleolus</location>
    </subcellularLocation>
</comment>
<gene>
    <name evidence="6" type="ORF">BB561_001339</name>
</gene>
<evidence type="ECO:0000256" key="3">
    <source>
        <dbReference type="ARBA" id="ARBA00008479"/>
    </source>
</evidence>
<dbReference type="GO" id="GO:0005730">
    <property type="term" value="C:nucleolus"/>
    <property type="evidence" value="ECO:0007669"/>
    <property type="project" value="UniProtKB-SubCell"/>
</dbReference>
<dbReference type="GO" id="GO:0042273">
    <property type="term" value="P:ribosomal large subunit biogenesis"/>
    <property type="evidence" value="ECO:0007669"/>
    <property type="project" value="TreeGrafter"/>
</dbReference>
<accession>A0A2T9YV78</accession>